<comment type="caution">
    <text evidence="1">The sequence shown here is derived from an EMBL/GenBank/DDBJ whole genome shotgun (WGS) entry which is preliminary data.</text>
</comment>
<dbReference type="EMBL" id="JAKOGI010000084">
    <property type="protein sequence ID" value="KAJ8444871.1"/>
    <property type="molecule type" value="Genomic_DNA"/>
</dbReference>
<sequence>MWNLPMAGVYPLGFGNWVPVVDSPVATGHRRSESRGLDSGLENFPLSGYKIQSLRMGAPSFISSIDLSWAYHFEWGRHGVAFPPSPLLNDFQAFYELAVAEEAARRFGPPKLPRVNFYAMLLNEAERLGVLYGRTLRVIDSALTELRWSTFESWVWLNRDRIFEAWFQAKAEQKEEGL</sequence>
<keyword evidence="2" id="KW-1185">Reference proteome</keyword>
<evidence type="ECO:0000313" key="1">
    <source>
        <dbReference type="EMBL" id="KAJ8444871.1"/>
    </source>
</evidence>
<dbReference type="AlphaFoldDB" id="A0A9Q1QKF6"/>
<name>A0A9Q1QKF6_9CARY</name>
<proteinExistence type="predicted"/>
<accession>A0A9Q1QKF6</accession>
<organism evidence="1 2">
    <name type="scientific">Carnegiea gigantea</name>
    <dbReference type="NCBI Taxonomy" id="171969"/>
    <lineage>
        <taxon>Eukaryota</taxon>
        <taxon>Viridiplantae</taxon>
        <taxon>Streptophyta</taxon>
        <taxon>Embryophyta</taxon>
        <taxon>Tracheophyta</taxon>
        <taxon>Spermatophyta</taxon>
        <taxon>Magnoliopsida</taxon>
        <taxon>eudicotyledons</taxon>
        <taxon>Gunneridae</taxon>
        <taxon>Pentapetalae</taxon>
        <taxon>Caryophyllales</taxon>
        <taxon>Cactineae</taxon>
        <taxon>Cactaceae</taxon>
        <taxon>Cactoideae</taxon>
        <taxon>Echinocereeae</taxon>
        <taxon>Carnegiea</taxon>
    </lineage>
</organism>
<gene>
    <name evidence="1" type="ORF">Cgig2_029802</name>
</gene>
<reference evidence="1" key="1">
    <citation type="submission" date="2022-04" db="EMBL/GenBank/DDBJ databases">
        <title>Carnegiea gigantea Genome sequencing and assembly v2.</title>
        <authorList>
            <person name="Copetti D."/>
            <person name="Sanderson M.J."/>
            <person name="Burquez A."/>
            <person name="Wojciechowski M.F."/>
        </authorList>
    </citation>
    <scope>NUCLEOTIDE SEQUENCE</scope>
    <source>
        <strain evidence="1">SGP5-SGP5p</strain>
        <tissue evidence="1">Aerial part</tissue>
    </source>
</reference>
<evidence type="ECO:0000313" key="2">
    <source>
        <dbReference type="Proteomes" id="UP001153076"/>
    </source>
</evidence>
<protein>
    <submittedName>
        <fullName evidence="1">Uncharacterized protein</fullName>
    </submittedName>
</protein>
<dbReference type="Proteomes" id="UP001153076">
    <property type="component" value="Unassembled WGS sequence"/>
</dbReference>